<protein>
    <recommendedName>
        <fullName evidence="4">Dolichyl-phosphate-mannose-protein mannosyltransferase</fullName>
    </recommendedName>
</protein>
<sequence length="623" mass="71448">MSEKIQERIADGFALFVIVIVLFFSIIRLFYGVELSDESYAVAETYLVAEGALPYVNNWSQMPGFTMLLAPFVKAYTVIVGGTDGIFLFFRFLSFLINGFTAFMVAYLLKGYVKNRIMLTMIVLIYVGASGCDYVAAFRGDRLAIDLMAIGMLLVVNCLMDREVRKIRIYLSGILSALAVWAYPTFAVQFVYVVILIAFLCFRQKRGYHMLACFLYGAISAGAVMLGYLALNSGMGEIIQGTKYLLKDVTYFQLKNTGLGKVPRYIGSTILQVGRWLYFSADCFVTYALIGVVLFRKRIFRMDELYYSVKRIVVKRTVFLSLITGISVYLLWQVWNLKTADGATISLHAWGLLTLAVPIVYFFVKIEKKICNYLMAFVWFPTYVCVIVTGISTYSGMFGRQALLKNSAFLLGLFTCFAVADVFGKSSKEGVDDVFLVKLFSGLSKLIPVGMMSVISFTFLFNAYTYVYRDESIRLLDTVMTEGPYKGMCTTKIRADGLIELDRLIDEYISKDDYLLAMDNDPFIYLMSKGKMCTPSTWDQALYSYHFDKPDLYYDYFHVTGREPTKIIYFNYGRDKKMSIDVEYKFNDYVNSNYHKIYENRDIFEWEYCKKDNICEVLIYERD</sequence>
<dbReference type="RefSeq" id="WP_074673384.1">
    <property type="nucleotide sequence ID" value="NZ_FNQG01000015.1"/>
</dbReference>
<evidence type="ECO:0000256" key="1">
    <source>
        <dbReference type="SAM" id="Phobius"/>
    </source>
</evidence>
<dbReference type="EMBL" id="FNQG01000015">
    <property type="protein sequence ID" value="SEA32522.1"/>
    <property type="molecule type" value="Genomic_DNA"/>
</dbReference>
<proteinExistence type="predicted"/>
<name>A0A1H4AAC0_SELRU</name>
<evidence type="ECO:0008006" key="4">
    <source>
        <dbReference type="Google" id="ProtNLM"/>
    </source>
</evidence>
<dbReference type="Proteomes" id="UP000183469">
    <property type="component" value="Unassembled WGS sequence"/>
</dbReference>
<feature type="transmembrane region" description="Helical" evidence="1">
    <location>
        <begin position="86"/>
        <end position="109"/>
    </location>
</feature>
<feature type="transmembrane region" description="Helical" evidence="1">
    <location>
        <begin position="116"/>
        <end position="137"/>
    </location>
</feature>
<accession>A0A1H4AAC0</accession>
<evidence type="ECO:0000313" key="2">
    <source>
        <dbReference type="EMBL" id="SEA32522.1"/>
    </source>
</evidence>
<keyword evidence="1" id="KW-0472">Membrane</keyword>
<keyword evidence="1" id="KW-0812">Transmembrane</keyword>
<feature type="transmembrane region" description="Helical" evidence="1">
    <location>
        <begin position="317"/>
        <end position="335"/>
    </location>
</feature>
<feature type="transmembrane region" description="Helical" evidence="1">
    <location>
        <begin position="276"/>
        <end position="296"/>
    </location>
</feature>
<feature type="transmembrane region" description="Helical" evidence="1">
    <location>
        <begin position="347"/>
        <end position="364"/>
    </location>
</feature>
<feature type="transmembrane region" description="Helical" evidence="1">
    <location>
        <begin position="12"/>
        <end position="31"/>
    </location>
</feature>
<dbReference type="AlphaFoldDB" id="A0A1H4AAC0"/>
<organism evidence="2 3">
    <name type="scientific">Selenomonas ruminantium</name>
    <dbReference type="NCBI Taxonomy" id="971"/>
    <lineage>
        <taxon>Bacteria</taxon>
        <taxon>Bacillati</taxon>
        <taxon>Bacillota</taxon>
        <taxon>Negativicutes</taxon>
        <taxon>Selenomonadales</taxon>
        <taxon>Selenomonadaceae</taxon>
        <taxon>Selenomonas</taxon>
    </lineage>
</organism>
<keyword evidence="1" id="KW-1133">Transmembrane helix</keyword>
<feature type="transmembrane region" description="Helical" evidence="1">
    <location>
        <begin position="211"/>
        <end position="231"/>
    </location>
</feature>
<reference evidence="2 3" key="1">
    <citation type="submission" date="2016-10" db="EMBL/GenBank/DDBJ databases">
        <authorList>
            <person name="de Groot N.N."/>
        </authorList>
    </citation>
    <scope>NUCLEOTIDE SEQUENCE [LARGE SCALE GENOMIC DNA]</scope>
    <source>
        <strain evidence="2 3">DSM 2872</strain>
    </source>
</reference>
<evidence type="ECO:0000313" key="3">
    <source>
        <dbReference type="Proteomes" id="UP000183469"/>
    </source>
</evidence>
<gene>
    <name evidence="2" type="ORF">SAMN05660648_02784</name>
</gene>
<feature type="transmembrane region" description="Helical" evidence="1">
    <location>
        <begin position="376"/>
        <end position="395"/>
    </location>
</feature>
<feature type="transmembrane region" description="Helical" evidence="1">
    <location>
        <begin position="189"/>
        <end position="204"/>
    </location>
</feature>
<feature type="transmembrane region" description="Helical" evidence="1">
    <location>
        <begin position="445"/>
        <end position="467"/>
    </location>
</feature>